<dbReference type="SUPFAM" id="SSF53474">
    <property type="entry name" value="alpha/beta-Hydrolases"/>
    <property type="match status" value="1"/>
</dbReference>
<keyword evidence="3" id="KW-1185">Reference proteome</keyword>
<proteinExistence type="predicted"/>
<dbReference type="EMBL" id="AP022574">
    <property type="protein sequence ID" value="BBX66554.1"/>
    <property type="molecule type" value="Genomic_DNA"/>
</dbReference>
<evidence type="ECO:0000313" key="2">
    <source>
        <dbReference type="EMBL" id="BBX66554.1"/>
    </source>
</evidence>
<accession>A0A7I7M316</accession>
<organism evidence="2 3">
    <name type="scientific">Mycolicibacterium psychrotolerans</name>
    <dbReference type="NCBI Taxonomy" id="216929"/>
    <lineage>
        <taxon>Bacteria</taxon>
        <taxon>Bacillati</taxon>
        <taxon>Actinomycetota</taxon>
        <taxon>Actinomycetes</taxon>
        <taxon>Mycobacteriales</taxon>
        <taxon>Mycobacteriaceae</taxon>
        <taxon>Mycolicibacterium</taxon>
    </lineage>
</organism>
<name>A0A7I7M316_9MYCO</name>
<evidence type="ECO:0000313" key="3">
    <source>
        <dbReference type="Proteomes" id="UP000466514"/>
    </source>
</evidence>
<dbReference type="InterPro" id="IPR029058">
    <property type="entry name" value="AB_hydrolase_fold"/>
</dbReference>
<dbReference type="KEGG" id="mpsc:MPSYJ_00150"/>
<dbReference type="Proteomes" id="UP000466514">
    <property type="component" value="Chromosome"/>
</dbReference>
<feature type="compositionally biased region" description="Polar residues" evidence="1">
    <location>
        <begin position="220"/>
        <end position="229"/>
    </location>
</feature>
<dbReference type="AlphaFoldDB" id="A0A7I7M316"/>
<evidence type="ECO:0008006" key="4">
    <source>
        <dbReference type="Google" id="ProtNLM"/>
    </source>
</evidence>
<reference evidence="2 3" key="1">
    <citation type="journal article" date="2019" name="Emerg. Microbes Infect.">
        <title>Comprehensive subspecies identification of 175 nontuberculous mycobacteria species based on 7547 genomic profiles.</title>
        <authorList>
            <person name="Matsumoto Y."/>
            <person name="Kinjo T."/>
            <person name="Motooka D."/>
            <person name="Nabeya D."/>
            <person name="Jung N."/>
            <person name="Uechi K."/>
            <person name="Horii T."/>
            <person name="Iida T."/>
            <person name="Fujita J."/>
            <person name="Nakamura S."/>
        </authorList>
    </citation>
    <scope>NUCLEOTIDE SEQUENCE [LARGE SCALE GENOMIC DNA]</scope>
    <source>
        <strain evidence="2 3">JCM 13323</strain>
    </source>
</reference>
<feature type="region of interest" description="Disordered" evidence="1">
    <location>
        <begin position="203"/>
        <end position="229"/>
    </location>
</feature>
<gene>
    <name evidence="2" type="ORF">MPSYJ_00150</name>
</gene>
<sequence>MARDASGNWIGYGPGDSSAEVTKIERRMLAAFPANSHAKALGVKEDEQYTDETAAAVKELAKFINNDPDLLARMAGGMRLARAEDLGIADLAFRRAIGAFVPPDAAIPPTLRGRYPIQGVWADSRAFLNPPEAHSFEKATDQFRDEFIRLYRAMAGTPIWLIGYSMGGVSVCKSLNALPSDWRQFVAGVTTFGDPACRPKAPCSATMTGRESRKRRNRNGFATATGPTV</sequence>
<dbReference type="Gene3D" id="3.40.50.1820">
    <property type="entry name" value="alpha/beta hydrolase"/>
    <property type="match status" value="1"/>
</dbReference>
<protein>
    <recommendedName>
        <fullName evidence="4">Alpha/beta hydrolase</fullName>
    </recommendedName>
</protein>
<evidence type="ECO:0000256" key="1">
    <source>
        <dbReference type="SAM" id="MobiDB-lite"/>
    </source>
</evidence>